<dbReference type="Proteomes" id="UP000518206">
    <property type="component" value="Unassembled WGS sequence"/>
</dbReference>
<feature type="transmembrane region" description="Helical" evidence="1">
    <location>
        <begin position="169"/>
        <end position="190"/>
    </location>
</feature>
<feature type="transmembrane region" description="Helical" evidence="1">
    <location>
        <begin position="429"/>
        <end position="449"/>
    </location>
</feature>
<feature type="transmembrane region" description="Helical" evidence="1">
    <location>
        <begin position="260"/>
        <end position="277"/>
    </location>
</feature>
<feature type="transmembrane region" description="Helical" evidence="1">
    <location>
        <begin position="54"/>
        <end position="75"/>
    </location>
</feature>
<feature type="transmembrane region" description="Helical" evidence="1">
    <location>
        <begin position="21"/>
        <end position="42"/>
    </location>
</feature>
<dbReference type="RefSeq" id="WP_183296940.1">
    <property type="nucleotide sequence ID" value="NZ_JACHVX010000004.1"/>
</dbReference>
<reference evidence="2 3" key="1">
    <citation type="submission" date="2020-08" db="EMBL/GenBank/DDBJ databases">
        <title>The Agave Microbiome: Exploring the role of microbial communities in plant adaptations to desert environments.</title>
        <authorList>
            <person name="Partida-Martinez L.P."/>
        </authorList>
    </citation>
    <scope>NUCLEOTIDE SEQUENCE [LARGE SCALE GENOMIC DNA]</scope>
    <source>
        <strain evidence="2 3">RAS26</strain>
    </source>
</reference>
<accession>A0A7W4YBQ6</accession>
<keyword evidence="1" id="KW-1133">Transmembrane helix</keyword>
<evidence type="ECO:0008006" key="4">
    <source>
        <dbReference type="Google" id="ProtNLM"/>
    </source>
</evidence>
<organism evidence="2 3">
    <name type="scientific">Cellulomonas cellasea</name>
    <dbReference type="NCBI Taxonomy" id="43670"/>
    <lineage>
        <taxon>Bacteria</taxon>
        <taxon>Bacillati</taxon>
        <taxon>Actinomycetota</taxon>
        <taxon>Actinomycetes</taxon>
        <taxon>Micrococcales</taxon>
        <taxon>Cellulomonadaceae</taxon>
        <taxon>Cellulomonas</taxon>
    </lineage>
</organism>
<keyword evidence="1" id="KW-0472">Membrane</keyword>
<evidence type="ECO:0000313" key="2">
    <source>
        <dbReference type="EMBL" id="MBB2924160.1"/>
    </source>
</evidence>
<feature type="transmembrane region" description="Helical" evidence="1">
    <location>
        <begin position="113"/>
        <end position="131"/>
    </location>
</feature>
<feature type="transmembrane region" description="Helical" evidence="1">
    <location>
        <begin position="210"/>
        <end position="231"/>
    </location>
</feature>
<gene>
    <name evidence="2" type="ORF">FHR80_003088</name>
</gene>
<proteinExistence type="predicted"/>
<name>A0A7W4YBQ6_9CELL</name>
<dbReference type="EMBL" id="JACHVX010000004">
    <property type="protein sequence ID" value="MBB2924160.1"/>
    <property type="molecule type" value="Genomic_DNA"/>
</dbReference>
<feature type="transmembrane region" description="Helical" evidence="1">
    <location>
        <begin position="82"/>
        <end position="107"/>
    </location>
</feature>
<evidence type="ECO:0000256" key="1">
    <source>
        <dbReference type="SAM" id="Phobius"/>
    </source>
</evidence>
<comment type="caution">
    <text evidence="2">The sequence shown here is derived from an EMBL/GenBank/DDBJ whole genome shotgun (WGS) entry which is preliminary data.</text>
</comment>
<dbReference type="AlphaFoldDB" id="A0A7W4YBQ6"/>
<keyword evidence="1" id="KW-0812">Transmembrane</keyword>
<sequence length="506" mass="52405">MTTLVRPVRTSAGPRPRRAGAVALTVVVVAALVWPAVGRVVGRASNAPPDVVPLLLGVLLVPAVVLVTSVAATRFSLAWSSYWLWSFVFLGLAPAYQVALGVYPWLATFDERTLQRALTAVLLSHVAVLTVSRTTRRRRRATPQPSGIEGTHRLPVLGAAPRLATYLRWITLAHVVGTLAFIALMGPAGLTQGRNAFRIHLLEVAGLPGGGSLHFLASAGAVAVPALALACRRAGVEVNPFLLAASIGVGAVVTNPLIGSRFLTGAFAVAVAGAALLGRDSARFLPAGIVVLLVTVFPSLDLFRGDGTGASTLALAEPADALLAFDFDAFEMLARAVLVHDGADDLLDPGMMLAAPWLRWVPVASNWVVDAASGPLVARSSGMGYTNVSMPLVGEGYLVGGLLGVVAFLGLLGVWLVRLRTSSGSVTGWARSAALLDAPTAALLFIVLRGSLYEVLGYLLFVLALYLAVQRAVRPGKAAAAERGAGPAPVAATTPAAASTLVGFRS</sequence>
<feature type="transmembrane region" description="Helical" evidence="1">
    <location>
        <begin position="284"/>
        <end position="303"/>
    </location>
</feature>
<feature type="transmembrane region" description="Helical" evidence="1">
    <location>
        <begin position="397"/>
        <end position="417"/>
    </location>
</feature>
<protein>
    <recommendedName>
        <fullName evidence="4">O-antigen polysaccharide polymerase Wzy</fullName>
    </recommendedName>
</protein>
<evidence type="ECO:0000313" key="3">
    <source>
        <dbReference type="Proteomes" id="UP000518206"/>
    </source>
</evidence>
<feature type="transmembrane region" description="Helical" evidence="1">
    <location>
        <begin position="238"/>
        <end position="254"/>
    </location>
</feature>
<feature type="transmembrane region" description="Helical" evidence="1">
    <location>
        <begin position="455"/>
        <end position="473"/>
    </location>
</feature>
<reference evidence="2 3" key="2">
    <citation type="submission" date="2020-08" db="EMBL/GenBank/DDBJ databases">
        <authorList>
            <person name="Partida-Martinez L."/>
            <person name="Huntemann M."/>
            <person name="Clum A."/>
            <person name="Wang J."/>
            <person name="Palaniappan K."/>
            <person name="Ritter S."/>
            <person name="Chen I.-M."/>
            <person name="Stamatis D."/>
            <person name="Reddy T."/>
            <person name="O'Malley R."/>
            <person name="Daum C."/>
            <person name="Shapiro N."/>
            <person name="Ivanova N."/>
            <person name="Kyrpides N."/>
            <person name="Woyke T."/>
        </authorList>
    </citation>
    <scope>NUCLEOTIDE SEQUENCE [LARGE SCALE GENOMIC DNA]</scope>
    <source>
        <strain evidence="2 3">RAS26</strain>
    </source>
</reference>